<dbReference type="KEGG" id="bpb:bpr_I2654"/>
<dbReference type="NCBIfam" id="TIGR01909">
    <property type="entry name" value="C_GCAxxG_C_C"/>
    <property type="match status" value="1"/>
</dbReference>
<evidence type="ECO:0000313" key="1">
    <source>
        <dbReference type="EMBL" id="ADL35387.1"/>
    </source>
</evidence>
<protein>
    <recommendedName>
        <fullName evidence="3">C_GCAxxG_C_C family redox protein</fullName>
    </recommendedName>
</protein>
<name>E0RYC9_BUTPB</name>
<dbReference type="EMBL" id="CP001810">
    <property type="protein sequence ID" value="ADL35387.1"/>
    <property type="molecule type" value="Genomic_DNA"/>
</dbReference>
<reference evidence="1 2" key="1">
    <citation type="journal article" date="2010" name="PLoS ONE">
        <title>The glycobiome of the rumen bacterium Butyrivibrio proteoclasticus B316(T) highlights adaptation to a polysaccharide-rich environment.</title>
        <authorList>
            <person name="Kelly W.J."/>
            <person name="Leahy S.C."/>
            <person name="Altermann E."/>
            <person name="Yeoman C.J."/>
            <person name="Dunne J.C."/>
            <person name="Kong Z."/>
            <person name="Pacheco D.M."/>
            <person name="Li D."/>
            <person name="Noel S.J."/>
            <person name="Moon C.D."/>
            <person name="Cookson A.L."/>
            <person name="Attwood G.T."/>
        </authorList>
    </citation>
    <scope>NUCLEOTIDE SEQUENCE [LARGE SCALE GENOMIC DNA]</scope>
    <source>
        <strain evidence="2">ATCC 51982 / DSM 14932 / B316</strain>
    </source>
</reference>
<dbReference type="InterPro" id="IPR010181">
    <property type="entry name" value="CGCAxxGCC_motif"/>
</dbReference>
<dbReference type="RefSeq" id="WP_013282040.1">
    <property type="nucleotide sequence ID" value="NC_014387.1"/>
</dbReference>
<dbReference type="AlphaFoldDB" id="E0RYC9"/>
<dbReference type="STRING" id="515622.bpr_I2654"/>
<accession>E0RYC9</accession>
<gene>
    <name evidence="1" type="ordered locus">bpr_I2654</name>
</gene>
<organism evidence="1 2">
    <name type="scientific">Butyrivibrio proteoclasticus (strain ATCC 51982 / DSM 14932 / B316)</name>
    <name type="common">Clostridium proteoclasticum</name>
    <dbReference type="NCBI Taxonomy" id="515622"/>
    <lineage>
        <taxon>Bacteria</taxon>
        <taxon>Bacillati</taxon>
        <taxon>Bacillota</taxon>
        <taxon>Clostridia</taxon>
        <taxon>Lachnospirales</taxon>
        <taxon>Lachnospiraceae</taxon>
        <taxon>Butyrivibrio</taxon>
    </lineage>
</organism>
<proteinExistence type="predicted"/>
<dbReference type="Proteomes" id="UP000001299">
    <property type="component" value="Chromosome 1"/>
</dbReference>
<dbReference type="HOGENOM" id="CLU_091283_2_0_9"/>
<dbReference type="Pfam" id="PF09719">
    <property type="entry name" value="C_GCAxxG_C_C"/>
    <property type="match status" value="1"/>
</dbReference>
<evidence type="ECO:0008006" key="3">
    <source>
        <dbReference type="Google" id="ProtNLM"/>
    </source>
</evidence>
<evidence type="ECO:0000313" key="2">
    <source>
        <dbReference type="Proteomes" id="UP000001299"/>
    </source>
</evidence>
<sequence length="130" mass="13512">MTLQERADLAANLKATGQCNCTQSVLKVFEDVIDISPEELSKLASGFAAGMGCMESTCGALIGAVMTAGMITGGAGTPRYSKEIVAQFNDKCGATICKDLKGINTGKVLCECPDCVRNAVLSLGETLNLK</sequence>
<keyword evidence="2" id="KW-1185">Reference proteome</keyword>
<dbReference type="eggNOG" id="ENOG5032US0">
    <property type="taxonomic scope" value="Bacteria"/>
</dbReference>